<comment type="caution">
    <text evidence="2">The sequence shown here is derived from an EMBL/GenBank/DDBJ whole genome shotgun (WGS) entry which is preliminary data.</text>
</comment>
<dbReference type="AlphaFoldDB" id="W7DSH8"/>
<proteinExistence type="predicted"/>
<feature type="region of interest" description="Disordered" evidence="1">
    <location>
        <begin position="1"/>
        <end position="20"/>
    </location>
</feature>
<gene>
    <name evidence="2" type="ORF">MCOL2_01555</name>
</gene>
<organism evidence="2 3">
    <name type="scientific">Listeria fleischmannii FSL S10-1203</name>
    <dbReference type="NCBI Taxonomy" id="1265822"/>
    <lineage>
        <taxon>Bacteria</taxon>
        <taxon>Bacillati</taxon>
        <taxon>Bacillota</taxon>
        <taxon>Bacilli</taxon>
        <taxon>Bacillales</taxon>
        <taxon>Listeriaceae</taxon>
        <taxon>Listeria</taxon>
    </lineage>
</organism>
<dbReference type="PATRIC" id="fig|1265822.4.peg.316"/>
<dbReference type="Proteomes" id="UP000019241">
    <property type="component" value="Unassembled WGS sequence"/>
</dbReference>
<dbReference type="RefSeq" id="WP_052006676.1">
    <property type="nucleotide sequence ID" value="NZ_AODM01000005.1"/>
</dbReference>
<evidence type="ECO:0000313" key="2">
    <source>
        <dbReference type="EMBL" id="EUJ64840.1"/>
    </source>
</evidence>
<evidence type="ECO:0000256" key="1">
    <source>
        <dbReference type="SAM" id="MobiDB-lite"/>
    </source>
</evidence>
<feature type="compositionally biased region" description="Basic and acidic residues" evidence="1">
    <location>
        <begin position="11"/>
        <end position="20"/>
    </location>
</feature>
<protein>
    <submittedName>
        <fullName evidence="2">Uncharacterized protein</fullName>
    </submittedName>
</protein>
<dbReference type="EMBL" id="AODM01000005">
    <property type="protein sequence ID" value="EUJ64840.1"/>
    <property type="molecule type" value="Genomic_DNA"/>
</dbReference>
<evidence type="ECO:0000313" key="3">
    <source>
        <dbReference type="Proteomes" id="UP000019241"/>
    </source>
</evidence>
<sequence>MRNVLKVGITESKDKNKEPEFKMSLSGNIEEQTAAIANIHHMKIKQIAQLHNKLFEEALSDYFEALKAIVLAMNKHEEQQSNGKGKG</sequence>
<accession>W7DSH8</accession>
<name>W7DSH8_9LIST</name>
<reference evidence="2 3" key="1">
    <citation type="submission" date="2012-12" db="EMBL/GenBank/DDBJ databases">
        <title>Novel taxa of Listeriaceae from agricultural environments in the United States.</title>
        <authorList>
            <person name="den Bakker H.C."/>
            <person name="Allred A."/>
            <person name="Warchocki S."/>
            <person name="Wright E.M."/>
            <person name="Burrell A."/>
            <person name="Nightingale K.K."/>
            <person name="Kephart D."/>
            <person name="Wiedmann M."/>
        </authorList>
    </citation>
    <scope>NUCLEOTIDE SEQUENCE [LARGE SCALE GENOMIC DNA]</scope>
    <source>
        <strain evidence="2 3">FSL S10-1203</strain>
    </source>
</reference>